<reference evidence="1" key="1">
    <citation type="submission" date="2024-09" db="EMBL/GenBank/DDBJ databases">
        <title>Black Yeasts Isolated from many extreme environments.</title>
        <authorList>
            <person name="Coleine C."/>
            <person name="Stajich J.E."/>
            <person name="Selbmann L."/>
        </authorList>
    </citation>
    <scope>NUCLEOTIDE SEQUENCE</scope>
    <source>
        <strain evidence="1">CCFEE 5737</strain>
    </source>
</reference>
<dbReference type="EMBL" id="JAWDJW010002429">
    <property type="protein sequence ID" value="KAK3077860.1"/>
    <property type="molecule type" value="Genomic_DNA"/>
</dbReference>
<sequence>MASEQTFSTEDLRSHAIETQRYQDQKHKWALGQAWGPGRLSETHAKPVKPLERAAIRQVRRQLNEHHPKSIRKLNLVSEQHYISGDSSADEDVEEASAAPEPVSEPVSYDVNRAPTQGSHILSIALAKAVDRFESAQTDKLVKNEYEVLDNEGETVTKKGRGLKVAVPKDPGMGGEEDDYEFV</sequence>
<protein>
    <submittedName>
        <fullName evidence="1">Uncharacterized protein</fullName>
    </submittedName>
</protein>
<evidence type="ECO:0000313" key="1">
    <source>
        <dbReference type="EMBL" id="KAK3077860.1"/>
    </source>
</evidence>
<proteinExistence type="predicted"/>
<gene>
    <name evidence="1" type="ORF">LTS18_009065</name>
</gene>
<evidence type="ECO:0000313" key="2">
    <source>
        <dbReference type="Proteomes" id="UP001186974"/>
    </source>
</evidence>
<comment type="caution">
    <text evidence="1">The sequence shown here is derived from an EMBL/GenBank/DDBJ whole genome shotgun (WGS) entry which is preliminary data.</text>
</comment>
<name>A0ACC3DMN4_9PEZI</name>
<organism evidence="1 2">
    <name type="scientific">Coniosporium uncinatum</name>
    <dbReference type="NCBI Taxonomy" id="93489"/>
    <lineage>
        <taxon>Eukaryota</taxon>
        <taxon>Fungi</taxon>
        <taxon>Dikarya</taxon>
        <taxon>Ascomycota</taxon>
        <taxon>Pezizomycotina</taxon>
        <taxon>Dothideomycetes</taxon>
        <taxon>Dothideomycetes incertae sedis</taxon>
        <taxon>Coniosporium</taxon>
    </lineage>
</organism>
<dbReference type="Proteomes" id="UP001186974">
    <property type="component" value="Unassembled WGS sequence"/>
</dbReference>
<keyword evidence="2" id="KW-1185">Reference proteome</keyword>
<accession>A0ACC3DMN4</accession>